<protein>
    <submittedName>
        <fullName evidence="1">Uncharacterized protein</fullName>
    </submittedName>
</protein>
<comment type="caution">
    <text evidence="1">The sequence shown here is derived from an EMBL/GenBank/DDBJ whole genome shotgun (WGS) entry which is preliminary data.</text>
</comment>
<organism evidence="1 2">
    <name type="scientific">Paenibacillus cookii</name>
    <dbReference type="NCBI Taxonomy" id="157839"/>
    <lineage>
        <taxon>Bacteria</taxon>
        <taxon>Bacillati</taxon>
        <taxon>Bacillota</taxon>
        <taxon>Bacilli</taxon>
        <taxon>Bacillales</taxon>
        <taxon>Paenibacillaceae</taxon>
        <taxon>Paenibacillus</taxon>
    </lineage>
</organism>
<dbReference type="Proteomes" id="UP000680638">
    <property type="component" value="Unassembled WGS sequence"/>
</dbReference>
<keyword evidence="2" id="KW-1185">Reference proteome</keyword>
<gene>
    <name evidence="1" type="ORF">J21TS3_11630</name>
</gene>
<evidence type="ECO:0000313" key="1">
    <source>
        <dbReference type="EMBL" id="GIO66342.1"/>
    </source>
</evidence>
<dbReference type="EMBL" id="BORW01000003">
    <property type="protein sequence ID" value="GIO66342.1"/>
    <property type="molecule type" value="Genomic_DNA"/>
</dbReference>
<reference evidence="1 2" key="1">
    <citation type="submission" date="2021-03" db="EMBL/GenBank/DDBJ databases">
        <title>Antimicrobial resistance genes in bacteria isolated from Japanese honey, and their potential for conferring macrolide and lincosamide resistance in the American foulbrood pathogen Paenibacillus larvae.</title>
        <authorList>
            <person name="Okamoto M."/>
            <person name="Kumagai M."/>
            <person name="Kanamori H."/>
            <person name="Takamatsu D."/>
        </authorList>
    </citation>
    <scope>NUCLEOTIDE SEQUENCE [LARGE SCALE GENOMIC DNA]</scope>
    <source>
        <strain evidence="1 2">J21TS3</strain>
    </source>
</reference>
<name>A0ABQ4LSS5_9BACL</name>
<accession>A0ABQ4LSS5</accession>
<proteinExistence type="predicted"/>
<evidence type="ECO:0000313" key="2">
    <source>
        <dbReference type="Proteomes" id="UP000680638"/>
    </source>
</evidence>
<sequence>MPDTEICLFLFGRTGIDYAISIISIMDLPENVGPFSSRFSVMFITDAPSQKTDRFWMKFFLQYQGATALSFILSDMIKKSS</sequence>